<evidence type="ECO:0000313" key="6">
    <source>
        <dbReference type="EMBL" id="AKI05181.1"/>
    </source>
</evidence>
<evidence type="ECO:0000256" key="1">
    <source>
        <dbReference type="ARBA" id="ARBA00022491"/>
    </source>
</evidence>
<dbReference type="CDD" id="cd01392">
    <property type="entry name" value="HTH_LacI"/>
    <property type="match status" value="1"/>
</dbReference>
<sequence>MKDVAKDANVSVATVSNYINGKKVRPEVEEQVRQSIEKLHYVRNAAARALKTSESKYVVFVLPTVWSPFFSELTFWVQQYLNDMGYKLILSVSENNYSKEKSYVKMAEEQRVAGIISISYSDLNSHVPANIPLVSIEKDDTGMFPLVTSNNYDGGKIAASEFHKRGVTSAIYAGTLHEEFSPMIARKSGFIDQCNNLGIHYSILDVPSSKNTEDFHKFLNQLSESVKDKEADFGKLGIFAYSDEVAIHIKEKLDEEKIKVPEQVQIIGFDGSKIYPNTKLTVSSIRQDVQQIANKATEILDKQIKGNSEREASRIMVPVNFQQGLTTTSI</sequence>
<keyword evidence="3" id="KW-0238">DNA-binding</keyword>
<dbReference type="GO" id="GO:0003700">
    <property type="term" value="F:DNA-binding transcription factor activity"/>
    <property type="evidence" value="ECO:0007669"/>
    <property type="project" value="TreeGrafter"/>
</dbReference>
<evidence type="ECO:0000313" key="7">
    <source>
        <dbReference type="Proteomes" id="UP000035027"/>
    </source>
</evidence>
<dbReference type="PATRIC" id="fig|1194971.3.peg.1646"/>
<dbReference type="PROSITE" id="PS50932">
    <property type="entry name" value="HTH_LACI_2"/>
    <property type="match status" value="1"/>
</dbReference>
<dbReference type="PANTHER" id="PTHR30146:SF95">
    <property type="entry name" value="RIBOSE OPERON REPRESSOR"/>
    <property type="match status" value="1"/>
</dbReference>
<evidence type="ECO:0000259" key="5">
    <source>
        <dbReference type="PROSITE" id="PS50932"/>
    </source>
</evidence>
<dbReference type="Pfam" id="PF00356">
    <property type="entry name" value="LacI"/>
    <property type="match status" value="1"/>
</dbReference>
<keyword evidence="2" id="KW-0805">Transcription regulation</keyword>
<dbReference type="Pfam" id="PF13377">
    <property type="entry name" value="Peripla_BP_3"/>
    <property type="match status" value="1"/>
</dbReference>
<gene>
    <name evidence="6" type="ORF">LsR_01639</name>
</gene>
<dbReference type="AlphaFoldDB" id="A0A0F7PYM2"/>
<dbReference type="PANTHER" id="PTHR30146">
    <property type="entry name" value="LACI-RELATED TRANSCRIPTIONAL REPRESSOR"/>
    <property type="match status" value="1"/>
</dbReference>
<dbReference type="Gene3D" id="1.10.260.40">
    <property type="entry name" value="lambda repressor-like DNA-binding domains"/>
    <property type="match status" value="1"/>
</dbReference>
<evidence type="ECO:0000256" key="2">
    <source>
        <dbReference type="ARBA" id="ARBA00023015"/>
    </source>
</evidence>
<dbReference type="Proteomes" id="UP000035027">
    <property type="component" value="Chromosome"/>
</dbReference>
<dbReference type="SUPFAM" id="SSF53822">
    <property type="entry name" value="Periplasmic binding protein-like I"/>
    <property type="match status" value="1"/>
</dbReference>
<reference evidence="6 7" key="1">
    <citation type="submission" date="2015-05" db="EMBL/GenBank/DDBJ databases">
        <title>Complete genome sequence of Lactobacillus salivarius Ren, a probiotic strain with antitumor activity.</title>
        <authorList>
            <person name="Sun E."/>
            <person name="Zhao L."/>
            <person name="Liu S."/>
            <person name="Zhang M."/>
            <person name="Guo H."/>
            <person name="Ren F."/>
        </authorList>
    </citation>
    <scope>NUCLEOTIDE SEQUENCE [LARGE SCALE GENOMIC DNA]</scope>
    <source>
        <strain evidence="6 7">Ren</strain>
    </source>
</reference>
<dbReference type="RefSeq" id="WP_011476534.1">
    <property type="nucleotide sequence ID" value="NZ_CP011403.1"/>
</dbReference>
<dbReference type="EMBL" id="CP011403">
    <property type="protein sequence ID" value="AKI05181.1"/>
    <property type="molecule type" value="Genomic_DNA"/>
</dbReference>
<dbReference type="InterPro" id="IPR028082">
    <property type="entry name" value="Peripla_BP_I"/>
</dbReference>
<dbReference type="InterPro" id="IPR010982">
    <property type="entry name" value="Lambda_DNA-bd_dom_sf"/>
</dbReference>
<feature type="domain" description="HTH lacI-type" evidence="5">
    <location>
        <begin position="1"/>
        <end position="52"/>
    </location>
</feature>
<dbReference type="Gene3D" id="3.40.50.2300">
    <property type="match status" value="2"/>
</dbReference>
<dbReference type="SUPFAM" id="SSF47413">
    <property type="entry name" value="lambda repressor-like DNA-binding domains"/>
    <property type="match status" value="1"/>
</dbReference>
<evidence type="ECO:0000256" key="4">
    <source>
        <dbReference type="ARBA" id="ARBA00023163"/>
    </source>
</evidence>
<proteinExistence type="predicted"/>
<accession>A0A0F7PYM2</accession>
<dbReference type="InterPro" id="IPR000843">
    <property type="entry name" value="HTH_LacI"/>
</dbReference>
<evidence type="ECO:0000256" key="3">
    <source>
        <dbReference type="ARBA" id="ARBA00023125"/>
    </source>
</evidence>
<dbReference type="SMART" id="SM00354">
    <property type="entry name" value="HTH_LACI"/>
    <property type="match status" value="1"/>
</dbReference>
<organism evidence="6 7">
    <name type="scientific">Ligilactobacillus salivarius str. Ren</name>
    <dbReference type="NCBI Taxonomy" id="1194971"/>
    <lineage>
        <taxon>Bacteria</taxon>
        <taxon>Bacillati</taxon>
        <taxon>Bacillota</taxon>
        <taxon>Bacilli</taxon>
        <taxon>Lactobacillales</taxon>
        <taxon>Lactobacillaceae</taxon>
        <taxon>Ligilactobacillus</taxon>
    </lineage>
</organism>
<protein>
    <submittedName>
        <fullName evidence="6">LacI family transcriptional regulator</fullName>
    </submittedName>
</protein>
<dbReference type="InterPro" id="IPR046335">
    <property type="entry name" value="LacI/GalR-like_sensor"/>
</dbReference>
<dbReference type="GO" id="GO:0000976">
    <property type="term" value="F:transcription cis-regulatory region binding"/>
    <property type="evidence" value="ECO:0007669"/>
    <property type="project" value="TreeGrafter"/>
</dbReference>
<keyword evidence="4" id="KW-0804">Transcription</keyword>
<keyword evidence="1" id="KW-0678">Repressor</keyword>
<name>A0A0F7PYM2_9LACO</name>